<dbReference type="EMBL" id="CP136894">
    <property type="protein sequence ID" value="WOL06789.1"/>
    <property type="molecule type" value="Genomic_DNA"/>
</dbReference>
<sequence length="1281" mass="147755">MGHQKENCVVSTEPTTQDVAKTRVENDSAMLEVTNSKGQENNDLYGPWQMVNRKKKGTWQKKKSEMNNLQDVKGDSQKTDKEIDESVPVQNKFQINPVVSSGNPNRNYTDVNMENLVPAPYYRIQERRRGDFQMTPKGGLKDSAWDHLNVLLKDHKPEIVFFVETHLNEDNSLICIRKFGSSWSGIHVAGDGGSGGIVLVWRSRYMDIKMLFNCSQVINVLVTPNRGRPWLLSGVYASICPKERGLLWEFLGNMDTDGLPWIIAGDFNCINNQLDKRGGNQFKWSDSIKYYNEMCLSTGLMEVRFQGGRFTWSNNIMGNKKILARLDKVLINWGWQSMFCFNSIVHLSRIASDHKPILFTAENKVNKRSKDKHFIFEHYWMDYNELETLISEKWNLNNSSQNCLETMGPRLSKLAGDITNWARENISHLEKELKATKSELDVLDKLNEDGQCSEAEIIRMKSLSNKAMALNRQLHIKWWTKARTKWLEENDKNTKFFHNLSKYKKSRNYVSQISVNDKPVSDHSLIVKEFAEWFSSAKGVRQGDPLSPYIFIIMQDLLSRILNNLTENGTIKGFKYKELELSHLAFADDILITIKGNVQNCKRVMEALSLYCSLTDQKINTAKSEIFFPIHCHTKVKKVISKILGFKEGMYPMKYLGALISPGKVDTSCQKIMLHKETSRIEGWAGNSISQAGRMTLPNSVMNAIPMHTISSSWVDKEVIRSCQGLARKYFWGAYSKKKGFHLIGWNKIMLRKSIGGLGIRDLEIMKFSSHAKKIIPFLNKGKFMCAKLLNKKYNDYHPWFFSNCRNFSWSFRCLHGAILELKEKLRKRVGDGASIDIYKDPWFSDIPLNKWPTFVNMDLLPHFSRVKIKDKWIWCANDDLNCNAAYNFIAEKKQETLSHNCNWNGVWALRILSRVKNFLWKLLWGRLPTTSYLSNISKIATTCCHVCGMDEDNANYIFFDCAYAKLYWEKIEKEFSIKLNIKDDWFNGSWLQGKVSNNVKFNNWSKEVIAASLWQLWKNRNSCYFNGKKMGLDTLFCRVMADILWTFKNKADEKRKQEETGDDESPNNNRYHIFCDASWINKSSKTGFDFSILKLDGTKLFEGYGSSSSHSPLAAEIWAIWMAMQKAKDLELCDIRILSDYQQTVNILDKKLKPSWFLYCLLRDIWKLSEAIRCDWMYIKRNLNSIAHNLAKADQSGRVNDELYVVNRVYSSPSSIDANCKQSNVSSCLPNNCNSDNVNVFDDFNELIHTREEHISAQYAGERCTTSGSSAHSSHCWPIG</sequence>
<dbReference type="InterPro" id="IPR036691">
    <property type="entry name" value="Endo/exonu/phosph_ase_sf"/>
</dbReference>
<dbReference type="PANTHER" id="PTHR33116:SF78">
    <property type="entry name" value="OS12G0587133 PROTEIN"/>
    <property type="match status" value="1"/>
</dbReference>
<dbReference type="InterPro" id="IPR000477">
    <property type="entry name" value="RT_dom"/>
</dbReference>
<dbReference type="GO" id="GO:0003676">
    <property type="term" value="F:nucleic acid binding"/>
    <property type="evidence" value="ECO:0007669"/>
    <property type="project" value="InterPro"/>
</dbReference>
<protein>
    <recommendedName>
        <fullName evidence="8">Reverse transcriptase domain-containing protein</fullName>
    </recommendedName>
</protein>
<evidence type="ECO:0000313" key="7">
    <source>
        <dbReference type="Proteomes" id="UP001327560"/>
    </source>
</evidence>
<proteinExistence type="predicted"/>
<accession>A0AAQ3KDI9</accession>
<dbReference type="InterPro" id="IPR012337">
    <property type="entry name" value="RNaseH-like_sf"/>
</dbReference>
<evidence type="ECO:0000313" key="6">
    <source>
        <dbReference type="EMBL" id="WOL06789.1"/>
    </source>
</evidence>
<dbReference type="SUPFAM" id="SSF53098">
    <property type="entry name" value="Ribonuclease H-like"/>
    <property type="match status" value="1"/>
</dbReference>
<dbReference type="InterPro" id="IPR036397">
    <property type="entry name" value="RNaseH_sf"/>
</dbReference>
<evidence type="ECO:0008006" key="8">
    <source>
        <dbReference type="Google" id="ProtNLM"/>
    </source>
</evidence>
<evidence type="ECO:0000256" key="1">
    <source>
        <dbReference type="SAM" id="MobiDB-lite"/>
    </source>
</evidence>
<evidence type="ECO:0000259" key="5">
    <source>
        <dbReference type="Pfam" id="PF13966"/>
    </source>
</evidence>
<dbReference type="Pfam" id="PF13456">
    <property type="entry name" value="RVT_3"/>
    <property type="match status" value="1"/>
</dbReference>
<gene>
    <name evidence="6" type="ORF">Cni_G15523</name>
</gene>
<dbReference type="Pfam" id="PF00078">
    <property type="entry name" value="RVT_1"/>
    <property type="match status" value="1"/>
</dbReference>
<dbReference type="Gene3D" id="3.60.10.10">
    <property type="entry name" value="Endonuclease/exonuclease/phosphatase"/>
    <property type="match status" value="1"/>
</dbReference>
<dbReference type="Proteomes" id="UP001327560">
    <property type="component" value="Chromosome 5"/>
</dbReference>
<evidence type="ECO:0000259" key="2">
    <source>
        <dbReference type="Pfam" id="PF00078"/>
    </source>
</evidence>
<dbReference type="SUPFAM" id="SSF56219">
    <property type="entry name" value="DNase I-like"/>
    <property type="match status" value="1"/>
</dbReference>
<dbReference type="PANTHER" id="PTHR33116">
    <property type="entry name" value="REVERSE TRANSCRIPTASE ZINC-BINDING DOMAIN-CONTAINING PROTEIN-RELATED-RELATED"/>
    <property type="match status" value="1"/>
</dbReference>
<feature type="domain" description="Reverse transcriptase" evidence="2">
    <location>
        <begin position="495"/>
        <end position="657"/>
    </location>
</feature>
<dbReference type="GO" id="GO:0004523">
    <property type="term" value="F:RNA-DNA hybrid ribonuclease activity"/>
    <property type="evidence" value="ECO:0007669"/>
    <property type="project" value="InterPro"/>
</dbReference>
<evidence type="ECO:0000259" key="3">
    <source>
        <dbReference type="Pfam" id="PF03372"/>
    </source>
</evidence>
<feature type="region of interest" description="Disordered" evidence="1">
    <location>
        <begin position="55"/>
        <end position="84"/>
    </location>
</feature>
<feature type="domain" description="RNase H type-1" evidence="4">
    <location>
        <begin position="1076"/>
        <end position="1193"/>
    </location>
</feature>
<dbReference type="InterPro" id="IPR044730">
    <property type="entry name" value="RNase_H-like_dom_plant"/>
</dbReference>
<dbReference type="InterPro" id="IPR005135">
    <property type="entry name" value="Endo/exonuclease/phosphatase"/>
</dbReference>
<keyword evidence="7" id="KW-1185">Reference proteome</keyword>
<evidence type="ECO:0000259" key="4">
    <source>
        <dbReference type="Pfam" id="PF13456"/>
    </source>
</evidence>
<reference evidence="6 7" key="1">
    <citation type="submission" date="2023-10" db="EMBL/GenBank/DDBJ databases">
        <title>Chromosome-scale genome assembly provides insights into flower coloration mechanisms of Canna indica.</title>
        <authorList>
            <person name="Li C."/>
        </authorList>
    </citation>
    <scope>NUCLEOTIDE SEQUENCE [LARGE SCALE GENOMIC DNA]</scope>
    <source>
        <tissue evidence="6">Flower</tissue>
    </source>
</reference>
<feature type="domain" description="Endonuclease/exonuclease/phosphatase" evidence="3">
    <location>
        <begin position="151"/>
        <end position="332"/>
    </location>
</feature>
<dbReference type="Pfam" id="PF03372">
    <property type="entry name" value="Exo_endo_phos"/>
    <property type="match status" value="1"/>
</dbReference>
<feature type="compositionally biased region" description="Basic and acidic residues" evidence="1">
    <location>
        <begin position="72"/>
        <end position="81"/>
    </location>
</feature>
<dbReference type="Pfam" id="PF13966">
    <property type="entry name" value="zf-RVT"/>
    <property type="match status" value="1"/>
</dbReference>
<organism evidence="6 7">
    <name type="scientific">Canna indica</name>
    <name type="common">Indian-shot</name>
    <dbReference type="NCBI Taxonomy" id="4628"/>
    <lineage>
        <taxon>Eukaryota</taxon>
        <taxon>Viridiplantae</taxon>
        <taxon>Streptophyta</taxon>
        <taxon>Embryophyta</taxon>
        <taxon>Tracheophyta</taxon>
        <taxon>Spermatophyta</taxon>
        <taxon>Magnoliopsida</taxon>
        <taxon>Liliopsida</taxon>
        <taxon>Zingiberales</taxon>
        <taxon>Cannaceae</taxon>
        <taxon>Canna</taxon>
    </lineage>
</organism>
<dbReference type="Gene3D" id="3.30.420.10">
    <property type="entry name" value="Ribonuclease H-like superfamily/Ribonuclease H"/>
    <property type="match status" value="1"/>
</dbReference>
<dbReference type="InterPro" id="IPR026960">
    <property type="entry name" value="RVT-Znf"/>
</dbReference>
<dbReference type="CDD" id="cd06222">
    <property type="entry name" value="RNase_H_like"/>
    <property type="match status" value="1"/>
</dbReference>
<dbReference type="InterPro" id="IPR002156">
    <property type="entry name" value="RNaseH_domain"/>
</dbReference>
<name>A0AAQ3KDI9_9LILI</name>
<feature type="domain" description="Reverse transcriptase zinc-binding" evidence="5">
    <location>
        <begin position="883"/>
        <end position="969"/>
    </location>
</feature>